<keyword evidence="2" id="KW-1185">Reference proteome</keyword>
<dbReference type="InterPro" id="IPR015943">
    <property type="entry name" value="WD40/YVTN_repeat-like_dom_sf"/>
</dbReference>
<dbReference type="EMBL" id="FTNO01000006">
    <property type="protein sequence ID" value="SIR87581.1"/>
    <property type="molecule type" value="Genomic_DNA"/>
</dbReference>
<dbReference type="InterPro" id="IPR006311">
    <property type="entry name" value="TAT_signal"/>
</dbReference>
<evidence type="ECO:0000313" key="1">
    <source>
        <dbReference type="EMBL" id="SIR87581.1"/>
    </source>
</evidence>
<dbReference type="AlphaFoldDB" id="A0A1N7EHM0"/>
<name>A0A1N7EHM0_9EURY</name>
<gene>
    <name evidence="1" type="ORF">SAMN05421858_4255</name>
</gene>
<dbReference type="InterPro" id="IPR013211">
    <property type="entry name" value="LVIVD"/>
</dbReference>
<organism evidence="1 2">
    <name type="scientific">Haladaptatus litoreus</name>
    <dbReference type="NCBI Taxonomy" id="553468"/>
    <lineage>
        <taxon>Archaea</taxon>
        <taxon>Methanobacteriati</taxon>
        <taxon>Methanobacteriota</taxon>
        <taxon>Stenosarchaea group</taxon>
        <taxon>Halobacteria</taxon>
        <taxon>Halobacteriales</taxon>
        <taxon>Haladaptataceae</taxon>
        <taxon>Haladaptatus</taxon>
    </lineage>
</organism>
<sequence>MTPSRRTVLKYLGAGTATLASAGSAVAKGRNRTSKTDTMRLFSEVDVAGAQEVVTQNTWAYVATGDGFAVIDWRNPNRPEKVVDMHAPGVGIADVKVENDVLAVCSQGSEEHDHDGNGGNTVPDSEIGTHFYDVSDPTDPQYQGTFQVLPAGVHNAHLVDGVAYICKEAPFDDSALLIVDISDPTDPTLLSEWRVEDAHPELDSPTNFVHDVYAQDGYAYLAYWDAGTRVLDVSDPTDPVEVSAFGEAPGADQGTSGNVNDRIYGPPGNAHYVQPSPDGDHVYVGAETYIIESGKIKVFDVTDFDAPKQVAEVEPPDVNEGIFGKTSHNFDVTANRLYTSWYDGGATVFDITDPSTPEQRYRYDPDGSSFWTAVRARGFVVVSDIGSGIRFLKPDHGQ</sequence>
<reference evidence="2" key="1">
    <citation type="submission" date="2017-01" db="EMBL/GenBank/DDBJ databases">
        <authorList>
            <person name="Varghese N."/>
            <person name="Submissions S."/>
        </authorList>
    </citation>
    <scope>NUCLEOTIDE SEQUENCE [LARGE SCALE GENOMIC DNA]</scope>
    <source>
        <strain evidence="2">CGMCC 1.7737</strain>
    </source>
</reference>
<dbReference type="SUPFAM" id="SSF75011">
    <property type="entry name" value="3-carboxy-cis,cis-mucoante lactonizing enzyme"/>
    <property type="match status" value="1"/>
</dbReference>
<dbReference type="PROSITE" id="PS51318">
    <property type="entry name" value="TAT"/>
    <property type="match status" value="1"/>
</dbReference>
<proteinExistence type="predicted"/>
<protein>
    <submittedName>
        <fullName evidence="1">Uncharacterized conserved protein</fullName>
    </submittedName>
</protein>
<evidence type="ECO:0000313" key="2">
    <source>
        <dbReference type="Proteomes" id="UP000186914"/>
    </source>
</evidence>
<dbReference type="Proteomes" id="UP000186914">
    <property type="component" value="Unassembled WGS sequence"/>
</dbReference>
<dbReference type="Gene3D" id="2.130.10.10">
    <property type="entry name" value="YVTN repeat-like/Quinoprotein amine dehydrogenase"/>
    <property type="match status" value="1"/>
</dbReference>
<dbReference type="Pfam" id="PF08309">
    <property type="entry name" value="LVIVD"/>
    <property type="match status" value="3"/>
</dbReference>
<accession>A0A1N7EHM0</accession>